<dbReference type="RefSeq" id="WP_269423846.1">
    <property type="nucleotide sequence ID" value="NZ_JAPWGY010000004.1"/>
</dbReference>
<reference evidence="1" key="1">
    <citation type="submission" date="2022-12" db="EMBL/GenBank/DDBJ databases">
        <title>Bacterial isolates from different developmental stages of Nematostella vectensis.</title>
        <authorList>
            <person name="Fraune S."/>
        </authorList>
    </citation>
    <scope>NUCLEOTIDE SEQUENCE</scope>
    <source>
        <strain evidence="1">G21630-S1</strain>
    </source>
</reference>
<organism evidence="1 2">
    <name type="scientific">Kiloniella laminariae</name>
    <dbReference type="NCBI Taxonomy" id="454162"/>
    <lineage>
        <taxon>Bacteria</taxon>
        <taxon>Pseudomonadati</taxon>
        <taxon>Pseudomonadota</taxon>
        <taxon>Alphaproteobacteria</taxon>
        <taxon>Rhodospirillales</taxon>
        <taxon>Kiloniellaceae</taxon>
        <taxon>Kiloniella</taxon>
    </lineage>
</organism>
<proteinExistence type="predicted"/>
<dbReference type="CDD" id="cd00093">
    <property type="entry name" value="HTH_XRE"/>
    <property type="match status" value="1"/>
</dbReference>
<sequence length="156" mass="17225">MLDPEKYRTELGKRIQTVVERFPSKSAAALAAGVTVEQLNKWCRGTVKVPVEGLSALADLGGVGLGWLCGDAKRSSDNVIYADFDKQPDNLDRSVVQSVLKSLIMIMREEDLEMVSPDRFAELVIALHDYVVEQNGEGTMDVDSMANIIRLAARER</sequence>
<dbReference type="InterPro" id="IPR010982">
    <property type="entry name" value="Lambda_DNA-bd_dom_sf"/>
</dbReference>
<protein>
    <submittedName>
        <fullName evidence="1">Helix-turn-helix transcriptional regulator</fullName>
    </submittedName>
</protein>
<dbReference type="Proteomes" id="UP001069802">
    <property type="component" value="Unassembled WGS sequence"/>
</dbReference>
<evidence type="ECO:0000313" key="1">
    <source>
        <dbReference type="EMBL" id="MCZ4281683.1"/>
    </source>
</evidence>
<dbReference type="EMBL" id="JAPWGY010000004">
    <property type="protein sequence ID" value="MCZ4281683.1"/>
    <property type="molecule type" value="Genomic_DNA"/>
</dbReference>
<keyword evidence="2" id="KW-1185">Reference proteome</keyword>
<comment type="caution">
    <text evidence="1">The sequence shown here is derived from an EMBL/GenBank/DDBJ whole genome shotgun (WGS) entry which is preliminary data.</text>
</comment>
<dbReference type="InterPro" id="IPR001387">
    <property type="entry name" value="Cro/C1-type_HTH"/>
</dbReference>
<evidence type="ECO:0000313" key="2">
    <source>
        <dbReference type="Proteomes" id="UP001069802"/>
    </source>
</evidence>
<accession>A0ABT4LKQ1</accession>
<name>A0ABT4LKQ1_9PROT</name>
<dbReference type="SUPFAM" id="SSF47413">
    <property type="entry name" value="lambda repressor-like DNA-binding domains"/>
    <property type="match status" value="1"/>
</dbReference>
<gene>
    <name evidence="1" type="ORF">O4H49_12910</name>
</gene>